<feature type="transmembrane region" description="Helical" evidence="6">
    <location>
        <begin position="324"/>
        <end position="343"/>
    </location>
</feature>
<dbReference type="PANTHER" id="PTHR31645:SF0">
    <property type="entry name" value="OLIGOPEPTIDE TRANSPORTER YGL114W-RELATED"/>
    <property type="match status" value="1"/>
</dbReference>
<sequence>MPAVTLPEQALRAESGPHQGPLKPPGVREFTLRAALVAMLVAAVIGASYPYVVMKLGFGPNISVVSAFFGYLALGIVSRTFNRWENNIVQTAGTSAGQTAFMCVLLAAFDILRSDPSLHFTLTISPLQSFAWLTTAGCLGVLLAVPMRQHFVVDQKLTYADGVAAGETLIVLDSRGAEGRAAARSMGWSTALSALVMTIREDARLLGEVWYRIPEMKVLGPTGPSMGVGVSWSLLSLGSGLLVGMRINTSMLIGTALSWIVAPPLLLDRHIISGLVRREVLLWVMWPATGMLVAGGLTALALRWHLLVRTFRNLSGAAVRSEDFPMRWVIGGAIASAAALIVVQRVILGQPVWMTVVAMIFSIVLMLVGLRVLGETNWGPISALSNMMQAIFGVLAPGQVAANMAASGVTGSIASQSEGLMQDYKTGYMIGSTPRFLTYAQLLAVPIGAAAVSYVYPLLRDTYGIGGEHGLQVPTSQRWAGFAKLLSQGLSALPRGAVMALVIAVVLGILFTVLEDTRINKKWVPSPTGIGIGMLVPASAIITMFLGGIVGEIWSKVSKENADRHLTPVASGFIAGEAIVAVVIPILVTIGLVHLH</sequence>
<evidence type="ECO:0000256" key="2">
    <source>
        <dbReference type="ARBA" id="ARBA00022448"/>
    </source>
</evidence>
<feature type="transmembrane region" description="Helical" evidence="6">
    <location>
        <begin position="280"/>
        <end position="304"/>
    </location>
</feature>
<reference evidence="7 8" key="1">
    <citation type="journal article" date="2019" name="Nat. Microbiol.">
        <title>Mediterranean grassland soil C-N compound turnover is dependent on rainfall and depth, and is mediated by genomically divergent microorganisms.</title>
        <authorList>
            <person name="Diamond S."/>
            <person name="Andeer P.F."/>
            <person name="Li Z."/>
            <person name="Crits-Christoph A."/>
            <person name="Burstein D."/>
            <person name="Anantharaman K."/>
            <person name="Lane K.R."/>
            <person name="Thomas B.C."/>
            <person name="Pan C."/>
            <person name="Northen T.R."/>
            <person name="Banfield J.F."/>
        </authorList>
    </citation>
    <scope>NUCLEOTIDE SEQUENCE [LARGE SCALE GENOMIC DNA]</scope>
    <source>
        <strain evidence="7">WS_3</strain>
    </source>
</reference>
<comment type="caution">
    <text evidence="7">The sequence shown here is derived from an EMBL/GenBank/DDBJ whole genome shotgun (WGS) entry which is preliminary data.</text>
</comment>
<feature type="transmembrane region" description="Helical" evidence="6">
    <location>
        <begin position="89"/>
        <end position="109"/>
    </location>
</feature>
<dbReference type="Proteomes" id="UP000320184">
    <property type="component" value="Unassembled WGS sequence"/>
</dbReference>
<protein>
    <submittedName>
        <fullName evidence="7">Peptide transporter</fullName>
    </submittedName>
</protein>
<feature type="transmembrane region" description="Helical" evidence="6">
    <location>
        <begin position="30"/>
        <end position="52"/>
    </location>
</feature>
<proteinExistence type="predicted"/>
<accession>A0A538SS61</accession>
<feature type="transmembrane region" description="Helical" evidence="6">
    <location>
        <begin position="436"/>
        <end position="456"/>
    </location>
</feature>
<feature type="transmembrane region" description="Helical" evidence="6">
    <location>
        <begin position="492"/>
        <end position="514"/>
    </location>
</feature>
<gene>
    <name evidence="7" type="ORF">E6K73_00275</name>
</gene>
<feature type="transmembrane region" description="Helical" evidence="6">
    <location>
        <begin position="352"/>
        <end position="370"/>
    </location>
</feature>
<dbReference type="PANTHER" id="PTHR31645">
    <property type="entry name" value="OLIGOPEPTIDE TRANSPORTER YGL114W-RELATED"/>
    <property type="match status" value="1"/>
</dbReference>
<organism evidence="7 8">
    <name type="scientific">Eiseniibacteriota bacterium</name>
    <dbReference type="NCBI Taxonomy" id="2212470"/>
    <lineage>
        <taxon>Bacteria</taxon>
        <taxon>Candidatus Eiseniibacteriota</taxon>
    </lineage>
</organism>
<feature type="transmembrane region" description="Helical" evidence="6">
    <location>
        <begin position="251"/>
        <end position="268"/>
    </location>
</feature>
<evidence type="ECO:0000256" key="4">
    <source>
        <dbReference type="ARBA" id="ARBA00022989"/>
    </source>
</evidence>
<feature type="transmembrane region" description="Helical" evidence="6">
    <location>
        <begin position="535"/>
        <end position="554"/>
    </location>
</feature>
<evidence type="ECO:0000313" key="7">
    <source>
        <dbReference type="EMBL" id="TMQ54206.1"/>
    </source>
</evidence>
<evidence type="ECO:0000256" key="1">
    <source>
        <dbReference type="ARBA" id="ARBA00004141"/>
    </source>
</evidence>
<evidence type="ECO:0000313" key="8">
    <source>
        <dbReference type="Proteomes" id="UP000320184"/>
    </source>
</evidence>
<keyword evidence="2" id="KW-0813">Transport</keyword>
<evidence type="ECO:0000256" key="6">
    <source>
        <dbReference type="SAM" id="Phobius"/>
    </source>
</evidence>
<name>A0A538SS61_UNCEI</name>
<evidence type="ECO:0000256" key="3">
    <source>
        <dbReference type="ARBA" id="ARBA00022692"/>
    </source>
</evidence>
<dbReference type="Pfam" id="PF03169">
    <property type="entry name" value="OPT"/>
    <property type="match status" value="1"/>
</dbReference>
<feature type="transmembrane region" description="Helical" evidence="6">
    <location>
        <begin position="129"/>
        <end position="147"/>
    </location>
</feature>
<evidence type="ECO:0000256" key="5">
    <source>
        <dbReference type="ARBA" id="ARBA00023136"/>
    </source>
</evidence>
<keyword evidence="4 6" id="KW-1133">Transmembrane helix</keyword>
<dbReference type="EMBL" id="VBOT01000002">
    <property type="protein sequence ID" value="TMQ54206.1"/>
    <property type="molecule type" value="Genomic_DNA"/>
</dbReference>
<dbReference type="InterPro" id="IPR045035">
    <property type="entry name" value="YSL-like"/>
</dbReference>
<feature type="transmembrane region" description="Helical" evidence="6">
    <location>
        <begin position="58"/>
        <end position="77"/>
    </location>
</feature>
<keyword evidence="5 6" id="KW-0472">Membrane</keyword>
<dbReference type="AlphaFoldDB" id="A0A538SS61"/>
<dbReference type="GO" id="GO:0035673">
    <property type="term" value="F:oligopeptide transmembrane transporter activity"/>
    <property type="evidence" value="ECO:0007669"/>
    <property type="project" value="InterPro"/>
</dbReference>
<comment type="subcellular location">
    <subcellularLocation>
        <location evidence="1">Membrane</location>
        <topology evidence="1">Multi-pass membrane protein</topology>
    </subcellularLocation>
</comment>
<dbReference type="InterPro" id="IPR004813">
    <property type="entry name" value="OPT"/>
</dbReference>
<feature type="transmembrane region" description="Helical" evidence="6">
    <location>
        <begin position="574"/>
        <end position="595"/>
    </location>
</feature>
<dbReference type="GO" id="GO:0016020">
    <property type="term" value="C:membrane"/>
    <property type="evidence" value="ECO:0007669"/>
    <property type="project" value="UniProtKB-SubCell"/>
</dbReference>
<keyword evidence="3 6" id="KW-0812">Transmembrane</keyword>